<dbReference type="AlphaFoldDB" id="A0A0E0MLH2"/>
<proteinExistence type="predicted"/>
<reference evidence="2" key="2">
    <citation type="submission" date="2018-05" db="EMBL/GenBank/DDBJ databases">
        <title>OpunRS2 (Oryza punctata Reference Sequence Version 2).</title>
        <authorList>
            <person name="Zhang J."/>
            <person name="Kudrna D."/>
            <person name="Lee S."/>
            <person name="Talag J."/>
            <person name="Welchert J."/>
            <person name="Wing R.A."/>
        </authorList>
    </citation>
    <scope>NUCLEOTIDE SEQUENCE [LARGE SCALE GENOMIC DNA]</scope>
</reference>
<feature type="compositionally biased region" description="Basic and acidic residues" evidence="1">
    <location>
        <begin position="24"/>
        <end position="33"/>
    </location>
</feature>
<feature type="compositionally biased region" description="Basic residues" evidence="1">
    <location>
        <begin position="104"/>
        <end position="116"/>
    </location>
</feature>
<feature type="region of interest" description="Disordered" evidence="1">
    <location>
        <begin position="20"/>
        <end position="167"/>
    </location>
</feature>
<dbReference type="EnsemblPlants" id="OPUNC12G08180.1">
    <property type="protein sequence ID" value="OPUNC12G08180.1"/>
    <property type="gene ID" value="OPUNC12G08180"/>
</dbReference>
<dbReference type="Gramene" id="OPUNC12G08180.1">
    <property type="protein sequence ID" value="OPUNC12G08180.1"/>
    <property type="gene ID" value="OPUNC12G08180"/>
</dbReference>
<evidence type="ECO:0000313" key="3">
    <source>
        <dbReference type="Proteomes" id="UP000026962"/>
    </source>
</evidence>
<dbReference type="Proteomes" id="UP000026962">
    <property type="component" value="Chromosome 12"/>
</dbReference>
<name>A0A0E0MLH2_ORYPU</name>
<reference evidence="2" key="1">
    <citation type="submission" date="2015-04" db="UniProtKB">
        <authorList>
            <consortium name="EnsemblPlants"/>
        </authorList>
    </citation>
    <scope>IDENTIFICATION</scope>
</reference>
<evidence type="ECO:0000313" key="2">
    <source>
        <dbReference type="EnsemblPlants" id="OPUNC12G08180.1"/>
    </source>
</evidence>
<evidence type="ECO:0000256" key="1">
    <source>
        <dbReference type="SAM" id="MobiDB-lite"/>
    </source>
</evidence>
<accession>A0A0E0MLH2</accession>
<dbReference type="HOGENOM" id="CLU_1597144_0_0_1"/>
<keyword evidence="3" id="KW-1185">Reference proteome</keyword>
<organism evidence="2">
    <name type="scientific">Oryza punctata</name>
    <name type="common">Red rice</name>
    <dbReference type="NCBI Taxonomy" id="4537"/>
    <lineage>
        <taxon>Eukaryota</taxon>
        <taxon>Viridiplantae</taxon>
        <taxon>Streptophyta</taxon>
        <taxon>Embryophyta</taxon>
        <taxon>Tracheophyta</taxon>
        <taxon>Spermatophyta</taxon>
        <taxon>Magnoliopsida</taxon>
        <taxon>Liliopsida</taxon>
        <taxon>Poales</taxon>
        <taxon>Poaceae</taxon>
        <taxon>BOP clade</taxon>
        <taxon>Oryzoideae</taxon>
        <taxon>Oryzeae</taxon>
        <taxon>Oryzinae</taxon>
        <taxon>Oryza</taxon>
    </lineage>
</organism>
<sequence length="167" mass="17179">MYPEGFFLRVYEQIIPAQHTPSHVVKEEERGLEGGDGPGTRGAGRASVPPGGPGQASDSDDSGGATGSSSRALPSRMGSKTATTAAAAPGRSRADGVEYGGSRAFRHGWRQGRQRRLPSPSAADGVEDDSGGISSRALPPRMGSRTMMVAAPEPPATDRVEYNGGGS</sequence>
<protein>
    <submittedName>
        <fullName evidence="2">Uncharacterized protein</fullName>
    </submittedName>
</protein>